<dbReference type="AlphaFoldDB" id="A0A3N2BGP2"/>
<evidence type="ECO:0000313" key="2">
    <source>
        <dbReference type="Proteomes" id="UP000280668"/>
    </source>
</evidence>
<reference evidence="1 2" key="1">
    <citation type="submission" date="2018-11" db="EMBL/GenBank/DDBJ databases">
        <title>Sequencing the genomes of 1000 actinobacteria strains.</title>
        <authorList>
            <person name="Klenk H.-P."/>
        </authorList>
    </citation>
    <scope>NUCLEOTIDE SEQUENCE [LARGE SCALE GENOMIC DNA]</scope>
    <source>
        <strain evidence="1 2">DSM 11294</strain>
    </source>
</reference>
<dbReference type="Proteomes" id="UP000280668">
    <property type="component" value="Unassembled WGS sequence"/>
</dbReference>
<gene>
    <name evidence="1" type="ORF">EDD31_2838</name>
</gene>
<dbReference type="EMBL" id="RKHK01000001">
    <property type="protein sequence ID" value="ROR74422.1"/>
    <property type="molecule type" value="Genomic_DNA"/>
</dbReference>
<evidence type="ECO:0000313" key="1">
    <source>
        <dbReference type="EMBL" id="ROR74422.1"/>
    </source>
</evidence>
<sequence>MWRLYLLIDPTTGPTNHARGTVFYVGYRARPNHGDLDHLARPESLPRVDREARDKLVELRAAGVAPVVEVLVENDEAVRGAEVSVETLK</sequence>
<organism evidence="1 2">
    <name type="scientific">Bogoriella caseilytica</name>
    <dbReference type="NCBI Taxonomy" id="56055"/>
    <lineage>
        <taxon>Bacteria</taxon>
        <taxon>Bacillati</taxon>
        <taxon>Actinomycetota</taxon>
        <taxon>Actinomycetes</taxon>
        <taxon>Micrococcales</taxon>
        <taxon>Bogoriellaceae</taxon>
        <taxon>Bogoriella</taxon>
    </lineage>
</organism>
<accession>A0A3N2BGP2</accession>
<keyword evidence="2" id="KW-1185">Reference proteome</keyword>
<name>A0A3N2BGP2_9MICO</name>
<protein>
    <submittedName>
        <fullName evidence="1">Uncharacterized protein</fullName>
    </submittedName>
</protein>
<comment type="caution">
    <text evidence="1">The sequence shown here is derived from an EMBL/GenBank/DDBJ whole genome shotgun (WGS) entry which is preliminary data.</text>
</comment>
<proteinExistence type="predicted"/>